<organism evidence="3 4">
    <name type="scientific">Parabacteroides goldsteinii DSM 19448 = WAL 12034</name>
    <dbReference type="NCBI Taxonomy" id="927665"/>
    <lineage>
        <taxon>Bacteria</taxon>
        <taxon>Pseudomonadati</taxon>
        <taxon>Bacteroidota</taxon>
        <taxon>Bacteroidia</taxon>
        <taxon>Bacteroidales</taxon>
        <taxon>Tannerellaceae</taxon>
        <taxon>Parabacteroides</taxon>
    </lineage>
</organism>
<name>A0A0F5JGY8_9BACT</name>
<dbReference type="SUPFAM" id="SSF56300">
    <property type="entry name" value="Metallo-dependent phosphatases"/>
    <property type="match status" value="1"/>
</dbReference>
<evidence type="ECO:0000313" key="4">
    <source>
        <dbReference type="Proteomes" id="UP000033047"/>
    </source>
</evidence>
<proteinExistence type="inferred from homology"/>
<dbReference type="AlphaFoldDB" id="A0A0F5JGY8"/>
<evidence type="ECO:0000259" key="2">
    <source>
        <dbReference type="SMART" id="SM00854"/>
    </source>
</evidence>
<dbReference type="Gene3D" id="3.60.21.10">
    <property type="match status" value="1"/>
</dbReference>
<dbReference type="PANTHER" id="PTHR33393:SF11">
    <property type="entry name" value="POLYGLUTAMINE SYNTHESIS ACCESSORY PROTEIN RV0574C-RELATED"/>
    <property type="match status" value="1"/>
</dbReference>
<dbReference type="RefSeq" id="WP_046145714.1">
    <property type="nucleotide sequence ID" value="NZ_KQ033912.1"/>
</dbReference>
<dbReference type="HOGENOM" id="CLU_038823_2_1_10"/>
<feature type="domain" description="Capsule synthesis protein CapA" evidence="2">
    <location>
        <begin position="9"/>
        <end position="238"/>
    </location>
</feature>
<comment type="caution">
    <text evidence="3">The sequence shown here is derived from an EMBL/GenBank/DDBJ whole genome shotgun (WGS) entry which is preliminary data.</text>
</comment>
<dbReference type="InterPro" id="IPR052169">
    <property type="entry name" value="CW_Biosynth-Accessory"/>
</dbReference>
<accession>A0A0F5JGY8</accession>
<dbReference type="PANTHER" id="PTHR33393">
    <property type="entry name" value="POLYGLUTAMINE SYNTHESIS ACCESSORY PROTEIN RV0574C-RELATED"/>
    <property type="match status" value="1"/>
</dbReference>
<dbReference type="Proteomes" id="UP000033047">
    <property type="component" value="Unassembled WGS sequence"/>
</dbReference>
<dbReference type="PATRIC" id="fig|927665.4.peg.1515"/>
<dbReference type="InterPro" id="IPR029052">
    <property type="entry name" value="Metallo-depent_PP-like"/>
</dbReference>
<gene>
    <name evidence="3" type="ORF">HMPREF1535_01482</name>
</gene>
<dbReference type="SMART" id="SM00854">
    <property type="entry name" value="PGA_cap"/>
    <property type="match status" value="1"/>
</dbReference>
<dbReference type="EMBL" id="AQHV01000010">
    <property type="protein sequence ID" value="KKB56830.1"/>
    <property type="molecule type" value="Genomic_DNA"/>
</dbReference>
<evidence type="ECO:0000313" key="3">
    <source>
        <dbReference type="EMBL" id="KKB56830.1"/>
    </source>
</evidence>
<comment type="similarity">
    <text evidence="1">Belongs to the CapA family.</text>
</comment>
<sequence length="377" mass="43287">MSKEKKILRLFFVGDFYSKNVERINFSSDLERIIDTSNIVFCNFEAPIKTDNIAAQKVGPSLFQSVNAPEFLEKKGFNVIGLANNHIADFGQKGILKTMESFQHSLLLGVGTFDQAYSLKKVEIEGTTIGFLAFSHYEFGILDNRVDNKTLGSAWINHPCIDDLIRESVKKVDILILIAHAGVEDIDLPLPEWRERYKTFIHLGVDAVIGMHPHVPQGWELIDGKPIFYSLGNFYFDMHSDNPQFYNGLGVLLDYKNNNIVDINVLNLLNDNGLVKIDERPEVNEYIEGLSKCLSHELYMNSLNDLILDLWNNVYEKYLFIGTNGLTMKYGMKFFLKRLYGTLFRKKGKPLFLLNIFRCESHRWLIQRALNLIAETK</sequence>
<dbReference type="Pfam" id="PF09587">
    <property type="entry name" value="PGA_cap"/>
    <property type="match status" value="1"/>
</dbReference>
<reference evidence="3 4" key="1">
    <citation type="submission" date="2013-04" db="EMBL/GenBank/DDBJ databases">
        <title>The Genome Sequence of Parabacteroides goldsteinii DSM 19448.</title>
        <authorList>
            <consortium name="The Broad Institute Genomics Platform"/>
            <person name="Earl A."/>
            <person name="Ward D."/>
            <person name="Feldgarden M."/>
            <person name="Gevers D."/>
            <person name="Martens E."/>
            <person name="Sakamoto M."/>
            <person name="Benno Y."/>
            <person name="Song Y."/>
            <person name="Liu C."/>
            <person name="Lee J."/>
            <person name="Bolanos M."/>
            <person name="Vaisanen M.L."/>
            <person name="Finegold S.M."/>
            <person name="Walker B."/>
            <person name="Young S."/>
            <person name="Zeng Q."/>
            <person name="Gargeya S."/>
            <person name="Fitzgerald M."/>
            <person name="Haas B."/>
            <person name="Abouelleil A."/>
            <person name="Allen A.W."/>
            <person name="Alvarado L."/>
            <person name="Arachchi H.M."/>
            <person name="Berlin A.M."/>
            <person name="Chapman S.B."/>
            <person name="Gainer-Dewar J."/>
            <person name="Goldberg J."/>
            <person name="Griggs A."/>
            <person name="Gujja S."/>
            <person name="Hansen M."/>
            <person name="Howarth C."/>
            <person name="Imamovic A."/>
            <person name="Ireland A."/>
            <person name="Larimer J."/>
            <person name="McCowan C."/>
            <person name="Murphy C."/>
            <person name="Pearson M."/>
            <person name="Poon T.W."/>
            <person name="Priest M."/>
            <person name="Roberts A."/>
            <person name="Saif S."/>
            <person name="Shea T."/>
            <person name="Sisk P."/>
            <person name="Sykes S."/>
            <person name="Wortman J."/>
            <person name="Nusbaum C."/>
            <person name="Birren B."/>
        </authorList>
    </citation>
    <scope>NUCLEOTIDE SEQUENCE [LARGE SCALE GENOMIC DNA]</scope>
    <source>
        <strain evidence="3 4">DSM 19448</strain>
    </source>
</reference>
<dbReference type="InterPro" id="IPR019079">
    <property type="entry name" value="Capsule_synth_CapA"/>
</dbReference>
<dbReference type="STRING" id="927665.HMPREF1535_01482"/>
<protein>
    <recommendedName>
        <fullName evidence="2">Capsule synthesis protein CapA domain-containing protein</fullName>
    </recommendedName>
</protein>
<evidence type="ECO:0000256" key="1">
    <source>
        <dbReference type="ARBA" id="ARBA00005662"/>
    </source>
</evidence>
<dbReference type="CDD" id="cd07381">
    <property type="entry name" value="MPP_CapA"/>
    <property type="match status" value="1"/>
</dbReference>